<dbReference type="AlphaFoldDB" id="A0A9W6X9K1"/>
<organism evidence="1 2">
    <name type="scientific">Phytophthora lilii</name>
    <dbReference type="NCBI Taxonomy" id="2077276"/>
    <lineage>
        <taxon>Eukaryota</taxon>
        <taxon>Sar</taxon>
        <taxon>Stramenopiles</taxon>
        <taxon>Oomycota</taxon>
        <taxon>Peronosporomycetes</taxon>
        <taxon>Peronosporales</taxon>
        <taxon>Peronosporaceae</taxon>
        <taxon>Phytophthora</taxon>
    </lineage>
</organism>
<gene>
    <name evidence="1" type="ORF">Plil01_001460900</name>
</gene>
<evidence type="ECO:0000313" key="2">
    <source>
        <dbReference type="Proteomes" id="UP001165083"/>
    </source>
</evidence>
<dbReference type="OrthoDB" id="119168at2759"/>
<proteinExistence type="predicted"/>
<protein>
    <submittedName>
        <fullName evidence="1">Unnamed protein product</fullName>
    </submittedName>
</protein>
<keyword evidence="2" id="KW-1185">Reference proteome</keyword>
<dbReference type="Proteomes" id="UP001165083">
    <property type="component" value="Unassembled WGS sequence"/>
</dbReference>
<reference evidence="1" key="1">
    <citation type="submission" date="2023-04" db="EMBL/GenBank/DDBJ databases">
        <title>Phytophthora lilii NBRC 32176.</title>
        <authorList>
            <person name="Ichikawa N."/>
            <person name="Sato H."/>
            <person name="Tonouchi N."/>
        </authorList>
    </citation>
    <scope>NUCLEOTIDE SEQUENCE</scope>
    <source>
        <strain evidence="1">NBRC 32176</strain>
    </source>
</reference>
<evidence type="ECO:0000313" key="1">
    <source>
        <dbReference type="EMBL" id="GMF34285.1"/>
    </source>
</evidence>
<name>A0A9W6X9K1_9STRA</name>
<accession>A0A9W6X9K1</accession>
<dbReference type="EMBL" id="BSXW01001171">
    <property type="protein sequence ID" value="GMF34285.1"/>
    <property type="molecule type" value="Genomic_DNA"/>
</dbReference>
<comment type="caution">
    <text evidence="1">The sequence shown here is derived from an EMBL/GenBank/DDBJ whole genome shotgun (WGS) entry which is preliminary data.</text>
</comment>
<sequence>MLTQQNQQLSEPSGKRVISMDSYYTRHALGKHVLEMTRGETRILGTCRLNYVDALTRSALEAAVFALANAVRASWKLVAALELVRDVKAAEKAHKQSQKD</sequence>